<organism evidence="1 2">
    <name type="scientific">Durusdinium trenchii</name>
    <dbReference type="NCBI Taxonomy" id="1381693"/>
    <lineage>
        <taxon>Eukaryota</taxon>
        <taxon>Sar</taxon>
        <taxon>Alveolata</taxon>
        <taxon>Dinophyceae</taxon>
        <taxon>Suessiales</taxon>
        <taxon>Symbiodiniaceae</taxon>
        <taxon>Durusdinium</taxon>
    </lineage>
</organism>
<name>A0ABP0Q723_9DINO</name>
<evidence type="ECO:0000313" key="2">
    <source>
        <dbReference type="Proteomes" id="UP001642464"/>
    </source>
</evidence>
<accession>A0ABP0Q723</accession>
<keyword evidence="2" id="KW-1185">Reference proteome</keyword>
<protein>
    <submittedName>
        <fullName evidence="1">Uncharacterized protein</fullName>
    </submittedName>
</protein>
<comment type="caution">
    <text evidence="1">The sequence shown here is derived from an EMBL/GenBank/DDBJ whole genome shotgun (WGS) entry which is preliminary data.</text>
</comment>
<dbReference type="EMBL" id="CAXAMM010039129">
    <property type="protein sequence ID" value="CAK9084045.1"/>
    <property type="molecule type" value="Genomic_DNA"/>
</dbReference>
<reference evidence="1 2" key="1">
    <citation type="submission" date="2024-02" db="EMBL/GenBank/DDBJ databases">
        <authorList>
            <person name="Chen Y."/>
            <person name="Shah S."/>
            <person name="Dougan E. K."/>
            <person name="Thang M."/>
            <person name="Chan C."/>
        </authorList>
    </citation>
    <scope>NUCLEOTIDE SEQUENCE [LARGE SCALE GENOMIC DNA]</scope>
</reference>
<evidence type="ECO:0000313" key="1">
    <source>
        <dbReference type="EMBL" id="CAK9084045.1"/>
    </source>
</evidence>
<dbReference type="Proteomes" id="UP001642464">
    <property type="component" value="Unassembled WGS sequence"/>
</dbReference>
<sequence length="291" mass="30898">MRKAAKSMRRCAQSTGKHLSLRGGGGGGAGFETYFPWNITSPDGSPEDITPNAVSFGYGFQFALGPASSPESPSAVRLQPNAGFAEAAFVSCPGSADDSCYDCVEEASSPVDGHAISLAFACSNAWATQVCELASYRGTPYGKFAHYSECNCPVSGWYLARYLPNTSAFKPQKKPHCYPGEDPSAWPSVTPNMLKAHCTTWCGTRPPRVGGFSQSCPILPGCECLLEPSCPTTTTTLFTNLPEAQAGVVVARAHGTVLAHLGTALVSGTLVHLLHRWSHGVRKPRELGRLL</sequence>
<proteinExistence type="predicted"/>
<gene>
    <name evidence="1" type="ORF">SCF082_LOCUS39885</name>
</gene>